<gene>
    <name evidence="5" type="primary">rplE</name>
    <name evidence="9" type="ORF">AVDCRST_MAG42-270</name>
</gene>
<dbReference type="InterPro" id="IPR020929">
    <property type="entry name" value="Ribosomal_uL5_CS"/>
</dbReference>
<dbReference type="GO" id="GO:0000049">
    <property type="term" value="F:tRNA binding"/>
    <property type="evidence" value="ECO:0007669"/>
    <property type="project" value="UniProtKB-UniRule"/>
</dbReference>
<dbReference type="InterPro" id="IPR031309">
    <property type="entry name" value="Ribosomal_uL5_C"/>
</dbReference>
<comment type="similarity">
    <text evidence="1 5 6">Belongs to the universal ribosomal protein uL5 family.</text>
</comment>
<dbReference type="GO" id="GO:0006412">
    <property type="term" value="P:translation"/>
    <property type="evidence" value="ECO:0007669"/>
    <property type="project" value="UniProtKB-UniRule"/>
</dbReference>
<evidence type="ECO:0000259" key="7">
    <source>
        <dbReference type="Pfam" id="PF00281"/>
    </source>
</evidence>
<dbReference type="EMBL" id="CADCTA010000022">
    <property type="protein sequence ID" value="CAA9216914.1"/>
    <property type="molecule type" value="Genomic_DNA"/>
</dbReference>
<dbReference type="PIRSF" id="PIRSF002161">
    <property type="entry name" value="Ribosomal_L5"/>
    <property type="match status" value="1"/>
</dbReference>
<dbReference type="PROSITE" id="PS00358">
    <property type="entry name" value="RIBOSOMAL_L5"/>
    <property type="match status" value="1"/>
</dbReference>
<dbReference type="SUPFAM" id="SSF55282">
    <property type="entry name" value="RL5-like"/>
    <property type="match status" value="1"/>
</dbReference>
<protein>
    <recommendedName>
        <fullName evidence="4 5">Large ribosomal subunit protein uL5</fullName>
    </recommendedName>
</protein>
<feature type="domain" description="Large ribosomal subunit protein uL5 C-terminal" evidence="8">
    <location>
        <begin position="86"/>
        <end position="178"/>
    </location>
</feature>
<dbReference type="InterPro" id="IPR002132">
    <property type="entry name" value="Ribosomal_uL5"/>
</dbReference>
<evidence type="ECO:0000256" key="3">
    <source>
        <dbReference type="ARBA" id="ARBA00023274"/>
    </source>
</evidence>
<comment type="subunit">
    <text evidence="5">Part of the 50S ribosomal subunit; part of the 5S rRNA/L5/L18/L25 subcomplex. Contacts the 5S rRNA and the P site tRNA. Forms a bridge to the 30S subunit in the 70S ribosome.</text>
</comment>
<keyword evidence="5" id="KW-0699">rRNA-binding</keyword>
<keyword evidence="5" id="KW-0694">RNA-binding</keyword>
<keyword evidence="2 5" id="KW-0689">Ribosomal protein</keyword>
<evidence type="ECO:0000256" key="1">
    <source>
        <dbReference type="ARBA" id="ARBA00008553"/>
    </source>
</evidence>
<dbReference type="Gene3D" id="3.30.1440.10">
    <property type="match status" value="1"/>
</dbReference>
<evidence type="ECO:0000256" key="5">
    <source>
        <dbReference type="HAMAP-Rule" id="MF_01333"/>
    </source>
</evidence>
<sequence length="192" mass="21207">MNNEFYTHYKEHVVPALQKEHGYKNVNQIPKVEKVVINTCVGSQADVKQALEDAKAELALISGQKPAETRAKKSIANFKLRGEQAIGAKVTLRGQHMYEFLERLIKTGLPRIRDFRGVSPKAFDGNGNYTLGVTDQSVFPEVELDKIKRNIGFDVTIVTSAKTNEEAKSLLSEMGMPFSDRAKKAAATTPAA</sequence>
<dbReference type="FunFam" id="3.30.1440.10:FF:000001">
    <property type="entry name" value="50S ribosomal protein L5"/>
    <property type="match status" value="1"/>
</dbReference>
<evidence type="ECO:0000259" key="8">
    <source>
        <dbReference type="Pfam" id="PF00673"/>
    </source>
</evidence>
<dbReference type="InterPro" id="IPR031310">
    <property type="entry name" value="Ribosomal_uL5_N"/>
</dbReference>
<dbReference type="Pfam" id="PF00281">
    <property type="entry name" value="Ribosomal_L5"/>
    <property type="match status" value="1"/>
</dbReference>
<dbReference type="AlphaFoldDB" id="A0A6J4H7D8"/>
<dbReference type="InterPro" id="IPR020930">
    <property type="entry name" value="Ribosomal_uL5_bac-type"/>
</dbReference>
<dbReference type="GO" id="GO:1990904">
    <property type="term" value="C:ribonucleoprotein complex"/>
    <property type="evidence" value="ECO:0007669"/>
    <property type="project" value="UniProtKB-KW"/>
</dbReference>
<name>A0A6J4H7D8_9BACT</name>
<feature type="domain" description="Large ribosomal subunit protein uL5 N-terminal" evidence="7">
    <location>
        <begin position="25"/>
        <end position="81"/>
    </location>
</feature>
<proteinExistence type="inferred from homology"/>
<dbReference type="Pfam" id="PF00673">
    <property type="entry name" value="Ribosomal_L5_C"/>
    <property type="match status" value="1"/>
</dbReference>
<evidence type="ECO:0000313" key="9">
    <source>
        <dbReference type="EMBL" id="CAA9216914.1"/>
    </source>
</evidence>
<dbReference type="GO" id="GO:0019843">
    <property type="term" value="F:rRNA binding"/>
    <property type="evidence" value="ECO:0007669"/>
    <property type="project" value="UniProtKB-UniRule"/>
</dbReference>
<organism evidence="9">
    <name type="scientific">uncultured Chthoniobacterales bacterium</name>
    <dbReference type="NCBI Taxonomy" id="1836801"/>
    <lineage>
        <taxon>Bacteria</taxon>
        <taxon>Pseudomonadati</taxon>
        <taxon>Verrucomicrobiota</taxon>
        <taxon>Spartobacteria</taxon>
        <taxon>Chthoniobacterales</taxon>
        <taxon>environmental samples</taxon>
    </lineage>
</organism>
<comment type="function">
    <text evidence="5">This is 1 of the proteins that bind and probably mediate the attachment of the 5S RNA into the large ribosomal subunit, where it forms part of the central protuberance. In the 70S ribosome it contacts protein S13 of the 30S subunit (bridge B1b), connecting the 2 subunits; this bridge is implicated in subunit movement. Contacts the P site tRNA; the 5S rRNA and some of its associated proteins might help stabilize positioning of ribosome-bound tRNAs.</text>
</comment>
<dbReference type="GO" id="GO:0003735">
    <property type="term" value="F:structural constituent of ribosome"/>
    <property type="evidence" value="ECO:0007669"/>
    <property type="project" value="InterPro"/>
</dbReference>
<dbReference type="PANTHER" id="PTHR11994">
    <property type="entry name" value="60S RIBOSOMAL PROTEIN L11-RELATED"/>
    <property type="match status" value="1"/>
</dbReference>
<evidence type="ECO:0000256" key="4">
    <source>
        <dbReference type="ARBA" id="ARBA00035245"/>
    </source>
</evidence>
<dbReference type="NCBIfam" id="NF000585">
    <property type="entry name" value="PRK00010.1"/>
    <property type="match status" value="1"/>
</dbReference>
<dbReference type="InterPro" id="IPR022803">
    <property type="entry name" value="Ribosomal_uL5_dom_sf"/>
</dbReference>
<evidence type="ECO:0000256" key="6">
    <source>
        <dbReference type="RuleBase" id="RU003930"/>
    </source>
</evidence>
<keyword evidence="3 5" id="KW-0687">Ribonucleoprotein</keyword>
<dbReference type="GO" id="GO:0005840">
    <property type="term" value="C:ribosome"/>
    <property type="evidence" value="ECO:0007669"/>
    <property type="project" value="UniProtKB-KW"/>
</dbReference>
<keyword evidence="5" id="KW-0820">tRNA-binding</keyword>
<accession>A0A6J4H7D8</accession>
<evidence type="ECO:0000256" key="2">
    <source>
        <dbReference type="ARBA" id="ARBA00022980"/>
    </source>
</evidence>
<dbReference type="HAMAP" id="MF_01333_B">
    <property type="entry name" value="Ribosomal_uL5_B"/>
    <property type="match status" value="1"/>
</dbReference>
<reference evidence="9" key="1">
    <citation type="submission" date="2020-02" db="EMBL/GenBank/DDBJ databases">
        <authorList>
            <person name="Meier V. D."/>
        </authorList>
    </citation>
    <scope>NUCLEOTIDE SEQUENCE</scope>
    <source>
        <strain evidence="9">AVDCRST_MAG42</strain>
    </source>
</reference>